<feature type="domain" description="Pyrroline-5-carboxylate reductase dimerisation" evidence="6">
    <location>
        <begin position="163"/>
        <end position="267"/>
    </location>
</feature>
<comment type="function">
    <text evidence="2">Catalyzes the reduction of 1-pyrroline-5-carboxylate (PCA) to L-proline.</text>
</comment>
<dbReference type="RefSeq" id="WP_379496668.1">
    <property type="nucleotide sequence ID" value="NZ_JBHSAO010000007.1"/>
</dbReference>
<accession>A0ABV8GWU3</accession>
<comment type="caution">
    <text evidence="7">The sequence shown here is derived from an EMBL/GenBank/DDBJ whole genome shotgun (WGS) entry which is preliminary data.</text>
</comment>
<dbReference type="SUPFAM" id="SSF51735">
    <property type="entry name" value="NAD(P)-binding Rossmann-fold domains"/>
    <property type="match status" value="1"/>
</dbReference>
<evidence type="ECO:0000259" key="5">
    <source>
        <dbReference type="Pfam" id="PF03807"/>
    </source>
</evidence>
<evidence type="ECO:0000256" key="4">
    <source>
        <dbReference type="RuleBase" id="RU003903"/>
    </source>
</evidence>
<gene>
    <name evidence="2 7" type="primary">proC</name>
    <name evidence="7" type="ORF">ACFOUV_10210</name>
</gene>
<dbReference type="PIRSF" id="PIRSF000193">
    <property type="entry name" value="Pyrrol-5-carb_rd"/>
    <property type="match status" value="1"/>
</dbReference>
<keyword evidence="2 4" id="KW-0641">Proline biosynthesis</keyword>
<keyword evidence="2 4" id="KW-0560">Oxidoreductase</keyword>
<dbReference type="InterPro" id="IPR000304">
    <property type="entry name" value="Pyrroline-COOH_reductase"/>
</dbReference>
<dbReference type="HAMAP" id="MF_01925">
    <property type="entry name" value="P5C_reductase"/>
    <property type="match status" value="1"/>
</dbReference>
<dbReference type="InterPro" id="IPR053790">
    <property type="entry name" value="P5CR-like_CS"/>
</dbReference>
<dbReference type="InterPro" id="IPR028939">
    <property type="entry name" value="P5C_Rdtase_cat_N"/>
</dbReference>
<comment type="subcellular location">
    <subcellularLocation>
        <location evidence="2">Cytoplasm</location>
    </subcellularLocation>
</comment>
<dbReference type="SUPFAM" id="SSF48179">
    <property type="entry name" value="6-phosphogluconate dehydrogenase C-terminal domain-like"/>
    <property type="match status" value="1"/>
</dbReference>
<comment type="catalytic activity">
    <reaction evidence="2">
        <text>L-proline + NAD(+) = (S)-1-pyrroline-5-carboxylate + NADH + 2 H(+)</text>
        <dbReference type="Rhea" id="RHEA:14105"/>
        <dbReference type="ChEBI" id="CHEBI:15378"/>
        <dbReference type="ChEBI" id="CHEBI:17388"/>
        <dbReference type="ChEBI" id="CHEBI:57540"/>
        <dbReference type="ChEBI" id="CHEBI:57945"/>
        <dbReference type="ChEBI" id="CHEBI:60039"/>
        <dbReference type="EC" id="1.5.1.2"/>
    </reaction>
</comment>
<dbReference type="Proteomes" id="UP001595772">
    <property type="component" value="Unassembled WGS sequence"/>
</dbReference>
<dbReference type="EC" id="1.5.1.2" evidence="2 3"/>
<dbReference type="InterPro" id="IPR036291">
    <property type="entry name" value="NAD(P)-bd_dom_sf"/>
</dbReference>
<organism evidence="7 8">
    <name type="scientific">Oceanobacillus longus</name>
    <dbReference type="NCBI Taxonomy" id="930120"/>
    <lineage>
        <taxon>Bacteria</taxon>
        <taxon>Bacillati</taxon>
        <taxon>Bacillota</taxon>
        <taxon>Bacilli</taxon>
        <taxon>Bacillales</taxon>
        <taxon>Bacillaceae</taxon>
        <taxon>Oceanobacillus</taxon>
    </lineage>
</organism>
<evidence type="ECO:0000256" key="1">
    <source>
        <dbReference type="ARBA" id="ARBA00005525"/>
    </source>
</evidence>
<dbReference type="PANTHER" id="PTHR11645:SF49">
    <property type="entry name" value="PYRROLINE-5-CARBOXYLATE REDUCTASE 1"/>
    <property type="match status" value="1"/>
</dbReference>
<dbReference type="PANTHER" id="PTHR11645">
    <property type="entry name" value="PYRROLINE-5-CARBOXYLATE REDUCTASE"/>
    <property type="match status" value="1"/>
</dbReference>
<dbReference type="NCBIfam" id="TIGR00112">
    <property type="entry name" value="proC"/>
    <property type="match status" value="1"/>
</dbReference>
<dbReference type="InterPro" id="IPR008927">
    <property type="entry name" value="6-PGluconate_DH-like_C_sf"/>
</dbReference>
<sequence length="271" mass="29443">MNKRIAFLGAGSLAESIISGIIKSELIARKNIYVTNKSNMARLEYMQERYQVQCSTDKNELAKEADIIVLAMKPNDATDSIQSIKTYLNNSQLIISVIAGLSTEKMERAIGIDIPVMRVMPNTSALIGHSATAISPGKYATSEHVQETDQLFQTVGLTKIVAEKDMHTVTAISGSGPAFIYYLVEAIEKAAVEAGMDLETASELLAQTVIGAGKMLQESGKKPGVLRENITSPGGTTEAGIEVLKRHEFQEMMISCIHEARHRSIELGNSK</sequence>
<protein>
    <recommendedName>
        <fullName evidence="2 3">Pyrroline-5-carboxylate reductase</fullName>
        <shortName evidence="2">P5C reductase</shortName>
        <shortName evidence="2">P5CR</shortName>
        <ecNumber evidence="2 3">1.5.1.2</ecNumber>
    </recommendedName>
    <alternativeName>
        <fullName evidence="2">PCA reductase</fullName>
    </alternativeName>
</protein>
<dbReference type="EMBL" id="JBHSAO010000007">
    <property type="protein sequence ID" value="MFC4024165.1"/>
    <property type="molecule type" value="Genomic_DNA"/>
</dbReference>
<keyword evidence="2" id="KW-0963">Cytoplasm</keyword>
<evidence type="ECO:0000256" key="2">
    <source>
        <dbReference type="HAMAP-Rule" id="MF_01925"/>
    </source>
</evidence>
<keyword evidence="2 4" id="KW-0028">Amino-acid biosynthesis</keyword>
<feature type="domain" description="Pyrroline-5-carboxylate reductase catalytic N-terminal" evidence="5">
    <location>
        <begin position="4"/>
        <end position="100"/>
    </location>
</feature>
<keyword evidence="8" id="KW-1185">Reference proteome</keyword>
<proteinExistence type="inferred from homology"/>
<dbReference type="Gene3D" id="3.40.50.720">
    <property type="entry name" value="NAD(P)-binding Rossmann-like Domain"/>
    <property type="match status" value="1"/>
</dbReference>
<dbReference type="Gene3D" id="1.10.3730.10">
    <property type="entry name" value="ProC C-terminal domain-like"/>
    <property type="match status" value="1"/>
</dbReference>
<dbReference type="PROSITE" id="PS00521">
    <property type="entry name" value="P5CR"/>
    <property type="match status" value="1"/>
</dbReference>
<dbReference type="InterPro" id="IPR029036">
    <property type="entry name" value="P5CR_dimer"/>
</dbReference>
<evidence type="ECO:0000313" key="7">
    <source>
        <dbReference type="EMBL" id="MFC4024165.1"/>
    </source>
</evidence>
<evidence type="ECO:0000256" key="3">
    <source>
        <dbReference type="NCBIfam" id="TIGR00112"/>
    </source>
</evidence>
<dbReference type="Pfam" id="PF03807">
    <property type="entry name" value="F420_oxidored"/>
    <property type="match status" value="1"/>
</dbReference>
<evidence type="ECO:0000259" key="6">
    <source>
        <dbReference type="Pfam" id="PF14748"/>
    </source>
</evidence>
<comment type="similarity">
    <text evidence="1 2 4">Belongs to the pyrroline-5-carboxylate reductase family.</text>
</comment>
<dbReference type="GO" id="GO:0004735">
    <property type="term" value="F:pyrroline-5-carboxylate reductase activity"/>
    <property type="evidence" value="ECO:0007669"/>
    <property type="project" value="UniProtKB-EC"/>
</dbReference>
<reference evidence="8" key="1">
    <citation type="journal article" date="2019" name="Int. J. Syst. Evol. Microbiol.">
        <title>The Global Catalogue of Microorganisms (GCM) 10K type strain sequencing project: providing services to taxonomists for standard genome sequencing and annotation.</title>
        <authorList>
            <consortium name="The Broad Institute Genomics Platform"/>
            <consortium name="The Broad Institute Genome Sequencing Center for Infectious Disease"/>
            <person name="Wu L."/>
            <person name="Ma J."/>
        </authorList>
    </citation>
    <scope>NUCLEOTIDE SEQUENCE [LARGE SCALE GENOMIC DNA]</scope>
    <source>
        <strain evidence="8">IBRC-M 10703</strain>
    </source>
</reference>
<evidence type="ECO:0000313" key="8">
    <source>
        <dbReference type="Proteomes" id="UP001595772"/>
    </source>
</evidence>
<comment type="catalytic activity">
    <reaction evidence="2 4">
        <text>L-proline + NADP(+) = (S)-1-pyrroline-5-carboxylate + NADPH + 2 H(+)</text>
        <dbReference type="Rhea" id="RHEA:14109"/>
        <dbReference type="ChEBI" id="CHEBI:15378"/>
        <dbReference type="ChEBI" id="CHEBI:17388"/>
        <dbReference type="ChEBI" id="CHEBI:57783"/>
        <dbReference type="ChEBI" id="CHEBI:58349"/>
        <dbReference type="ChEBI" id="CHEBI:60039"/>
        <dbReference type="EC" id="1.5.1.2"/>
    </reaction>
</comment>
<keyword evidence="2 4" id="KW-0521">NADP</keyword>
<dbReference type="Pfam" id="PF14748">
    <property type="entry name" value="P5CR_dimer"/>
    <property type="match status" value="1"/>
</dbReference>
<name>A0ABV8GWU3_9BACI</name>
<comment type="pathway">
    <text evidence="2 4">Amino-acid biosynthesis; L-proline biosynthesis; L-proline from L-glutamate 5-semialdehyde: step 1/1.</text>
</comment>